<evidence type="ECO:0000256" key="1">
    <source>
        <dbReference type="ARBA" id="ARBA00022676"/>
    </source>
</evidence>
<keyword evidence="1" id="KW-0328">Glycosyltransferase</keyword>
<dbReference type="InterPro" id="IPR012341">
    <property type="entry name" value="6hp_glycosidase-like_sf"/>
</dbReference>
<dbReference type="STRING" id="99656.SAMN05421659_1124"/>
<dbReference type="SUPFAM" id="SSF48208">
    <property type="entry name" value="Six-hairpin glycosidases"/>
    <property type="match status" value="1"/>
</dbReference>
<dbReference type="Gene3D" id="1.50.10.10">
    <property type="match status" value="1"/>
</dbReference>
<protein>
    <submittedName>
        <fullName evidence="5">Cellobiose phosphorylase</fullName>
    </submittedName>
</protein>
<dbReference type="SMART" id="SM01068">
    <property type="entry name" value="CBM_X"/>
    <property type="match status" value="1"/>
</dbReference>
<proteinExistence type="predicted"/>
<accession>A0A1I0R553</accession>
<dbReference type="InterPro" id="IPR037825">
    <property type="entry name" value="GH94N_CBP"/>
</dbReference>
<dbReference type="RefSeq" id="WP_092455316.1">
    <property type="nucleotide sequence ID" value="NZ_FOJI01000012.1"/>
</dbReference>
<dbReference type="Pfam" id="PF17167">
    <property type="entry name" value="Glyco_hydro_94"/>
    <property type="match status" value="1"/>
</dbReference>
<dbReference type="InterPro" id="IPR033432">
    <property type="entry name" value="GH94_catalytic"/>
</dbReference>
<dbReference type="GO" id="GO:0016757">
    <property type="term" value="F:glycosyltransferase activity"/>
    <property type="evidence" value="ECO:0007669"/>
    <property type="project" value="UniProtKB-KW"/>
</dbReference>
<dbReference type="CDD" id="cd11754">
    <property type="entry name" value="GH94N_CBP_like"/>
    <property type="match status" value="1"/>
</dbReference>
<dbReference type="Gene3D" id="1.20.890.20">
    <property type="entry name" value="mpn423 like domain"/>
    <property type="match status" value="1"/>
</dbReference>
<feature type="domain" description="Glycosyl hydrolase 94 catalytic" evidence="4">
    <location>
        <begin position="307"/>
        <end position="734"/>
    </location>
</feature>
<sequence>MNYGYFDDVEKEYVITTPKTPLPWINYLGCENFFSLISNTGGGYSFYKDAKLLRLTRYRYNNTPLDNNGRYYYIKENDTIWNPGWQPTQTELDSYSCHHGLGYTKMSGQKNNLDASVTAFVPIGDNCEINKVTLKNNGTESKTFSLFSYVEFCLWNAVDDMTNFQRNYSTGEVEVEDSCIYHKTEYRERRNHYAVYSVNAPVTGFDTDRESFLGTYGSPAKPEAIINGSSKDSIASGWSPIGSFHVSITLEPGEEKTYIFLLGYIENKEEEKWESFGVINKKPARELLSKYQTVSQVDDALAALRTHWDRLLSRFTVETADEKLCRMVNIWNQYQCMVTFNMSRSASYYESGTGRGMGFRDSCQDLLGFVHLIPESARQRILDIAATQFENGSAYHQYQPLTKKGNADIGSGFNDDPLWLIAGTAAYIKETGDYGILDESVAFDNDLSKAESLLEHLRRSFKFTTTNRGPHNLPLIGRADWNDCLNLNCFSKVPDESFQTSGPSEGPVAESLFIAGMYVKYGNDFNAILNHLGHIDEANTVNANVAAMYDSVLKSGWDGEWFLRAYDAASEKVGSNECEEGKIFIEPQGFCVMAGIGVKEGLAAKALVSVEKYLDTQYGIVLLQPTYSKYYLNLGEISTYPPGYKENGGIFCHNNPWISIAETVLGHGNRAFDVYKKTCPAYLEDISDIHRTEPYVYSQMIAGIDAPHHGEAKNSWLTGTAAWTFTNVSQHILGIRPDFAGLMIDPCIPSTTKKLKITRVFRNAQYNIIIKNPNGVEKGISALSVDGKLIDGNIIPFVEGQKSYDVVAFMGN</sequence>
<dbReference type="Gene3D" id="2.60.420.10">
    <property type="entry name" value="Maltose phosphorylase, domain 3"/>
    <property type="match status" value="1"/>
</dbReference>
<dbReference type="GO" id="GO:0030246">
    <property type="term" value="F:carbohydrate binding"/>
    <property type="evidence" value="ECO:0007669"/>
    <property type="project" value="InterPro"/>
</dbReference>
<dbReference type="InterPro" id="IPR052047">
    <property type="entry name" value="GH94_Enzymes"/>
</dbReference>
<dbReference type="EMBL" id="FOJI01000012">
    <property type="protein sequence ID" value="SEW35693.1"/>
    <property type="molecule type" value="Genomic_DNA"/>
</dbReference>
<dbReference type="InterPro" id="IPR008928">
    <property type="entry name" value="6-hairpin_glycosidase_sf"/>
</dbReference>
<reference evidence="5 6" key="1">
    <citation type="submission" date="2016-10" db="EMBL/GenBank/DDBJ databases">
        <authorList>
            <person name="de Groot N.N."/>
        </authorList>
    </citation>
    <scope>NUCLEOTIDE SEQUENCE [LARGE SCALE GENOMIC DNA]</scope>
    <source>
        <strain evidence="5 6">DSM 9179</strain>
    </source>
</reference>
<dbReference type="InterPro" id="IPR037018">
    <property type="entry name" value="GH65_N"/>
</dbReference>
<evidence type="ECO:0000259" key="3">
    <source>
        <dbReference type="Pfam" id="PF06165"/>
    </source>
</evidence>
<evidence type="ECO:0000259" key="4">
    <source>
        <dbReference type="Pfam" id="PF17167"/>
    </source>
</evidence>
<dbReference type="Gene3D" id="2.70.98.40">
    <property type="entry name" value="Glycoside hydrolase, family 65, N-terminal domain"/>
    <property type="match status" value="1"/>
</dbReference>
<evidence type="ECO:0000313" key="6">
    <source>
        <dbReference type="Proteomes" id="UP000199701"/>
    </source>
</evidence>
<dbReference type="PANTHER" id="PTHR37469:SF2">
    <property type="entry name" value="CELLOBIONIC ACID PHOSPHORYLASE"/>
    <property type="match status" value="1"/>
</dbReference>
<dbReference type="AlphaFoldDB" id="A0A1I0R553"/>
<keyword evidence="2" id="KW-0808">Transferase</keyword>
<dbReference type="SUPFAM" id="SSF74650">
    <property type="entry name" value="Galactose mutarotase-like"/>
    <property type="match status" value="1"/>
</dbReference>
<dbReference type="InterPro" id="IPR010383">
    <property type="entry name" value="Glyco_hydrolase_94_b-supersand"/>
</dbReference>
<dbReference type="GO" id="GO:0005975">
    <property type="term" value="P:carbohydrate metabolic process"/>
    <property type="evidence" value="ECO:0007669"/>
    <property type="project" value="InterPro"/>
</dbReference>
<feature type="domain" description="Glycosyl hydrolase 94 supersandwich" evidence="3">
    <location>
        <begin position="11"/>
        <end position="292"/>
    </location>
</feature>
<dbReference type="OrthoDB" id="9769991at2"/>
<organism evidence="5 6">
    <name type="scientific">[Clostridium] fimetarium</name>
    <dbReference type="NCBI Taxonomy" id="99656"/>
    <lineage>
        <taxon>Bacteria</taxon>
        <taxon>Bacillati</taxon>
        <taxon>Bacillota</taxon>
        <taxon>Clostridia</taxon>
        <taxon>Lachnospirales</taxon>
        <taxon>Lachnospiraceae</taxon>
    </lineage>
</organism>
<dbReference type="PANTHER" id="PTHR37469">
    <property type="entry name" value="CELLOBIONIC ACID PHOSPHORYLASE-RELATED"/>
    <property type="match status" value="1"/>
</dbReference>
<dbReference type="InterPro" id="IPR011013">
    <property type="entry name" value="Gal_mutarotase_sf_dom"/>
</dbReference>
<evidence type="ECO:0000313" key="5">
    <source>
        <dbReference type="EMBL" id="SEW35693.1"/>
    </source>
</evidence>
<dbReference type="Pfam" id="PF06165">
    <property type="entry name" value="GH94_b-supersand"/>
    <property type="match status" value="1"/>
</dbReference>
<dbReference type="Proteomes" id="UP000199701">
    <property type="component" value="Unassembled WGS sequence"/>
</dbReference>
<name>A0A1I0R553_9FIRM</name>
<keyword evidence="6" id="KW-1185">Reference proteome</keyword>
<gene>
    <name evidence="5" type="ORF">SAMN05421659_1124</name>
</gene>
<evidence type="ECO:0000256" key="2">
    <source>
        <dbReference type="ARBA" id="ARBA00022679"/>
    </source>
</evidence>